<dbReference type="PROSITE" id="PS51000">
    <property type="entry name" value="HTH_DEOR_2"/>
    <property type="match status" value="1"/>
</dbReference>
<dbReference type="PRINTS" id="PR00037">
    <property type="entry name" value="HTHLACR"/>
</dbReference>
<proteinExistence type="predicted"/>
<dbReference type="Proteomes" id="UP000317036">
    <property type="component" value="Unassembled WGS sequence"/>
</dbReference>
<dbReference type="PANTHER" id="PTHR30363:SF44">
    <property type="entry name" value="AGA OPERON TRANSCRIPTIONAL REPRESSOR-RELATED"/>
    <property type="match status" value="1"/>
</dbReference>
<dbReference type="InterPro" id="IPR001034">
    <property type="entry name" value="DeoR_HTH"/>
</dbReference>
<gene>
    <name evidence="4" type="ORF">FPZ49_00280</name>
</gene>
<keyword evidence="2" id="KW-0804">Transcription</keyword>
<dbReference type="AlphaFoldDB" id="A0A559KI77"/>
<evidence type="ECO:0000256" key="2">
    <source>
        <dbReference type="ARBA" id="ARBA00023163"/>
    </source>
</evidence>
<sequence>MIIPMEWEGEGPVSLVGEERKQQIIELLAAKGKVTSTELVQLFDVSKESVRRYLDELESEGKLRKVYGGAVKLVGHKEPPHLERIMLYREEKHRIGQYAAALVQDGEVLFLDEGTTALAVIEHLNQCSLTVLTNSIPAATLLIDRLNQGQFDGRVVMLGGEINAKHARCSDSVTESLLERYYVDKAFISVDGLQAEAGLTCLDDGKAAVSRKAIEHAAETIVVSDSSKLGLRHPYRISPLQRNWHIVCDQAPPADWIAMLEQSGITWLTAGHPDPE</sequence>
<dbReference type="InterPro" id="IPR037171">
    <property type="entry name" value="NagB/RpiA_transferase-like"/>
</dbReference>
<keyword evidence="5" id="KW-1185">Reference proteome</keyword>
<evidence type="ECO:0000313" key="4">
    <source>
        <dbReference type="EMBL" id="TVY11768.1"/>
    </source>
</evidence>
<dbReference type="PANTHER" id="PTHR30363">
    <property type="entry name" value="HTH-TYPE TRANSCRIPTIONAL REGULATOR SRLR-RELATED"/>
    <property type="match status" value="1"/>
</dbReference>
<keyword evidence="1" id="KW-0805">Transcription regulation</keyword>
<comment type="caution">
    <text evidence="4">The sequence shown here is derived from an EMBL/GenBank/DDBJ whole genome shotgun (WGS) entry which is preliminary data.</text>
</comment>
<dbReference type="InterPro" id="IPR014036">
    <property type="entry name" value="DeoR-like_C"/>
</dbReference>
<dbReference type="Gene3D" id="3.40.50.1360">
    <property type="match status" value="1"/>
</dbReference>
<evidence type="ECO:0000259" key="3">
    <source>
        <dbReference type="PROSITE" id="PS51000"/>
    </source>
</evidence>
<organism evidence="4 5">
    <name type="scientific">Paenibacillus cremeus</name>
    <dbReference type="NCBI Taxonomy" id="2163881"/>
    <lineage>
        <taxon>Bacteria</taxon>
        <taxon>Bacillati</taxon>
        <taxon>Bacillota</taxon>
        <taxon>Bacilli</taxon>
        <taxon>Bacillales</taxon>
        <taxon>Paenibacillaceae</taxon>
        <taxon>Paenibacillus</taxon>
    </lineage>
</organism>
<dbReference type="Pfam" id="PF00455">
    <property type="entry name" value="DeoRC"/>
    <property type="match status" value="1"/>
</dbReference>
<accession>A0A559KI77</accession>
<dbReference type="SMART" id="SM00420">
    <property type="entry name" value="HTH_DEOR"/>
    <property type="match status" value="1"/>
</dbReference>
<dbReference type="Pfam" id="PF08220">
    <property type="entry name" value="HTH_DeoR"/>
    <property type="match status" value="1"/>
</dbReference>
<dbReference type="SUPFAM" id="SSF46785">
    <property type="entry name" value="Winged helix' DNA-binding domain"/>
    <property type="match status" value="1"/>
</dbReference>
<dbReference type="EMBL" id="VNJI01000001">
    <property type="protein sequence ID" value="TVY11768.1"/>
    <property type="molecule type" value="Genomic_DNA"/>
</dbReference>
<dbReference type="OrthoDB" id="9797223at2"/>
<dbReference type="InterPro" id="IPR036388">
    <property type="entry name" value="WH-like_DNA-bd_sf"/>
</dbReference>
<dbReference type="Gene3D" id="1.10.10.10">
    <property type="entry name" value="Winged helix-like DNA-binding domain superfamily/Winged helix DNA-binding domain"/>
    <property type="match status" value="1"/>
</dbReference>
<dbReference type="InterPro" id="IPR050313">
    <property type="entry name" value="Carb_Metab_HTH_regulators"/>
</dbReference>
<dbReference type="GO" id="GO:0003700">
    <property type="term" value="F:DNA-binding transcription factor activity"/>
    <property type="evidence" value="ECO:0007669"/>
    <property type="project" value="InterPro"/>
</dbReference>
<feature type="domain" description="HTH deoR-type" evidence="3">
    <location>
        <begin position="17"/>
        <end position="72"/>
    </location>
</feature>
<dbReference type="InterPro" id="IPR036390">
    <property type="entry name" value="WH_DNA-bd_sf"/>
</dbReference>
<evidence type="ECO:0000256" key="1">
    <source>
        <dbReference type="ARBA" id="ARBA00023015"/>
    </source>
</evidence>
<reference evidence="4 5" key="1">
    <citation type="submission" date="2019-07" db="EMBL/GenBank/DDBJ databases">
        <authorList>
            <person name="Kim J."/>
        </authorList>
    </citation>
    <scope>NUCLEOTIDE SEQUENCE [LARGE SCALE GENOMIC DNA]</scope>
    <source>
        <strain evidence="4 5">JC52</strain>
    </source>
</reference>
<evidence type="ECO:0000313" key="5">
    <source>
        <dbReference type="Proteomes" id="UP000317036"/>
    </source>
</evidence>
<name>A0A559KI77_9BACL</name>
<dbReference type="SUPFAM" id="SSF100950">
    <property type="entry name" value="NagB/RpiA/CoA transferase-like"/>
    <property type="match status" value="1"/>
</dbReference>
<protein>
    <submittedName>
        <fullName evidence="4">DeoR/GlpR transcriptional regulator</fullName>
    </submittedName>
</protein>
<dbReference type="SMART" id="SM01134">
    <property type="entry name" value="DeoRC"/>
    <property type="match status" value="1"/>
</dbReference>